<dbReference type="Gene3D" id="3.40.50.2000">
    <property type="entry name" value="Glycogen Phosphorylase B"/>
    <property type="match status" value="1"/>
</dbReference>
<reference evidence="3 4" key="1">
    <citation type="submission" date="2016-10" db="EMBL/GenBank/DDBJ databases">
        <authorList>
            <person name="Varghese N."/>
            <person name="Submissions S."/>
        </authorList>
    </citation>
    <scope>NUCLEOTIDE SEQUENCE [LARGE SCALE GENOMIC DNA]</scope>
    <source>
        <strain evidence="3 4">LMG 22274</strain>
    </source>
</reference>
<evidence type="ECO:0000313" key="4">
    <source>
        <dbReference type="Proteomes" id="UP000183529"/>
    </source>
</evidence>
<accession>A0AAQ1JSD9</accession>
<dbReference type="InterPro" id="IPR001296">
    <property type="entry name" value="Glyco_trans_1"/>
</dbReference>
<evidence type="ECO:0000313" key="3">
    <source>
        <dbReference type="EMBL" id="SEJ07163.1"/>
    </source>
</evidence>
<dbReference type="AlphaFoldDB" id="A0AAQ1JSD9"/>
<dbReference type="RefSeq" id="WP_080180178.1">
    <property type="nucleotide sequence ID" value="NZ_CADFGN010000002.1"/>
</dbReference>
<protein>
    <submittedName>
        <fullName evidence="3">Glycosyltransferase involved in cell wall bisynthesis</fullName>
    </submittedName>
</protein>
<dbReference type="GO" id="GO:0009103">
    <property type="term" value="P:lipopolysaccharide biosynthetic process"/>
    <property type="evidence" value="ECO:0007669"/>
    <property type="project" value="TreeGrafter"/>
</dbReference>
<dbReference type="PANTHER" id="PTHR46401">
    <property type="entry name" value="GLYCOSYLTRANSFERASE WBBK-RELATED"/>
    <property type="match status" value="1"/>
</dbReference>
<dbReference type="SUPFAM" id="SSF53756">
    <property type="entry name" value="UDP-Glycosyltransferase/glycogen phosphorylase"/>
    <property type="match status" value="1"/>
</dbReference>
<evidence type="ECO:0000256" key="1">
    <source>
        <dbReference type="ARBA" id="ARBA00022679"/>
    </source>
</evidence>
<evidence type="ECO:0000259" key="2">
    <source>
        <dbReference type="Pfam" id="PF00534"/>
    </source>
</evidence>
<comment type="caution">
    <text evidence="3">The sequence shown here is derived from an EMBL/GenBank/DDBJ whole genome shotgun (WGS) entry which is preliminary data.</text>
</comment>
<dbReference type="PANTHER" id="PTHR46401:SF2">
    <property type="entry name" value="GLYCOSYLTRANSFERASE WBBK-RELATED"/>
    <property type="match status" value="1"/>
</dbReference>
<dbReference type="Pfam" id="PF00534">
    <property type="entry name" value="Glycos_transf_1"/>
    <property type="match status" value="1"/>
</dbReference>
<proteinExistence type="predicted"/>
<keyword evidence="1" id="KW-0808">Transferase</keyword>
<dbReference type="GO" id="GO:0016757">
    <property type="term" value="F:glycosyltransferase activity"/>
    <property type="evidence" value="ECO:0007669"/>
    <property type="project" value="InterPro"/>
</dbReference>
<gene>
    <name evidence="3" type="ORF">SAMN05216550_102307</name>
</gene>
<sequence length="443" mass="49312">METVSIARYRRDDADDVDSADAASSGTASDGTTADGEWIAIIEPNFTGHRWRYVEWVAQACVEGGHRCLVVTDTAYAEHPLVQRLLREARPDLRVVLLDLHTVPRGLQYACSVYMRFRDFYARALADISRTTRVKLVVVPYADYFFYTLAALDTPFGKTPWIAIVMGMTFHHAQAGLRTPRRPFVDLVKSMLFRRGLRARGLRTLLTIDPTLPDWLARMTRTAASPESTSHANSRPTRLAYVADPFPEIDAVDPQIARARLGLDARTRYLLVYGAIGERKGIRELMQALMHKGDAPCLVIAGQQDDETRAFINAHAPHLTPAPVIFDRFVPDDMERDLFSACDAVWLGYHKHYGMSGVLVQAYRFGKPVLASADGLIGWFCRDGALGPLLDDLEPATIAHAIDTLAQGWNARAPGAGIARMDAHLLARNTLDQFKHTLQDAMV</sequence>
<organism evidence="3 4">
    <name type="scientific">Paraburkholderia tropica</name>
    <dbReference type="NCBI Taxonomy" id="92647"/>
    <lineage>
        <taxon>Bacteria</taxon>
        <taxon>Pseudomonadati</taxon>
        <taxon>Pseudomonadota</taxon>
        <taxon>Betaproteobacteria</taxon>
        <taxon>Burkholderiales</taxon>
        <taxon>Burkholderiaceae</taxon>
        <taxon>Paraburkholderia</taxon>
    </lineage>
</organism>
<name>A0AAQ1JSD9_9BURK</name>
<dbReference type="EMBL" id="FNZM01000002">
    <property type="protein sequence ID" value="SEJ07163.1"/>
    <property type="molecule type" value="Genomic_DNA"/>
</dbReference>
<feature type="domain" description="Glycosyl transferase family 1" evidence="2">
    <location>
        <begin position="257"/>
        <end position="411"/>
    </location>
</feature>
<dbReference type="Proteomes" id="UP000183529">
    <property type="component" value="Unassembled WGS sequence"/>
</dbReference>